<feature type="transmembrane region" description="Helical" evidence="1">
    <location>
        <begin position="6"/>
        <end position="24"/>
    </location>
</feature>
<sequence>MCMLAVIYTVFIMFLVFYLLNYLGQKLIAKGRPVNHSIIIVISLIEAIIGIALAYYKPPFL</sequence>
<keyword evidence="2" id="KW-0614">Plasmid</keyword>
<keyword evidence="1" id="KW-0472">Membrane</keyword>
<dbReference type="AlphaFoldDB" id="A0A385EK63"/>
<evidence type="ECO:0000313" key="2">
    <source>
        <dbReference type="EMBL" id="AXQ85649.1"/>
    </source>
</evidence>
<organism evidence="2">
    <name type="scientific">Bacillus pumilus</name>
    <name type="common">Bacillus mesentericus</name>
    <dbReference type="NCBI Taxonomy" id="1408"/>
    <lineage>
        <taxon>Bacteria</taxon>
        <taxon>Bacillati</taxon>
        <taxon>Bacillota</taxon>
        <taxon>Bacilli</taxon>
        <taxon>Bacillales</taxon>
        <taxon>Bacillaceae</taxon>
        <taxon>Bacillus</taxon>
    </lineage>
</organism>
<reference evidence="2" key="1">
    <citation type="submission" date="2018-06" db="EMBL/GenBank/DDBJ databases">
        <title>Plasmid diversity in Bacillus pumilus.</title>
        <authorList>
            <person name="Evdokimova O.V."/>
            <person name="Valentovich L.N."/>
        </authorList>
    </citation>
    <scope>NUCLEOTIDE SEQUENCE</scope>
    <source>
        <strain evidence="2">MRL1</strain>
        <plasmid evidence="2">pBP-MRL1</plasmid>
    </source>
</reference>
<evidence type="ECO:0000256" key="1">
    <source>
        <dbReference type="SAM" id="Phobius"/>
    </source>
</evidence>
<proteinExistence type="predicted"/>
<feature type="transmembrane region" description="Helical" evidence="1">
    <location>
        <begin position="36"/>
        <end position="56"/>
    </location>
</feature>
<keyword evidence="1" id="KW-0812">Transmembrane</keyword>
<keyword evidence="1" id="KW-1133">Transmembrane helix</keyword>
<protein>
    <submittedName>
        <fullName evidence="2">Uncharacterized protein</fullName>
    </submittedName>
</protein>
<accession>A0A385EK63</accession>
<geneLocation type="plasmid" evidence="2">
    <name>pBP-MRL1</name>
</geneLocation>
<name>A0A385EK63_BACPU</name>
<dbReference type="EMBL" id="MH522715">
    <property type="protein sequence ID" value="AXQ85649.1"/>
    <property type="molecule type" value="Genomic_DNA"/>
</dbReference>